<keyword evidence="3" id="KW-0813">Transport</keyword>
<reference evidence="11 12" key="1">
    <citation type="submission" date="2019-08" db="EMBL/GenBank/DDBJ databases">
        <authorList>
            <person name="Peeters C."/>
        </authorList>
    </citation>
    <scope>NUCLEOTIDE SEQUENCE [LARGE SCALE GENOMIC DNA]</scope>
    <source>
        <strain evidence="11 12">LMG 31121</strain>
    </source>
</reference>
<dbReference type="Gene3D" id="2.60.40.2070">
    <property type="match status" value="1"/>
</dbReference>
<gene>
    <name evidence="11" type="primary">caf1A_1</name>
    <name evidence="11" type="ORF">PSP31121_00583</name>
</gene>
<evidence type="ECO:0000313" key="12">
    <source>
        <dbReference type="Proteomes" id="UP000335538"/>
    </source>
</evidence>
<dbReference type="EMBL" id="CABPSR010000001">
    <property type="protein sequence ID" value="VVE75722.1"/>
    <property type="molecule type" value="Genomic_DNA"/>
</dbReference>
<proteinExistence type="inferred from homology"/>
<dbReference type="GO" id="GO:0009279">
    <property type="term" value="C:cell outer membrane"/>
    <property type="evidence" value="ECO:0007669"/>
    <property type="project" value="UniProtKB-SubCell"/>
</dbReference>
<dbReference type="GO" id="GO:0009297">
    <property type="term" value="P:pilus assembly"/>
    <property type="evidence" value="ECO:0007669"/>
    <property type="project" value="InterPro"/>
</dbReference>
<evidence type="ECO:0000256" key="1">
    <source>
        <dbReference type="ARBA" id="ARBA00004571"/>
    </source>
</evidence>
<evidence type="ECO:0000259" key="10">
    <source>
        <dbReference type="Pfam" id="PF13954"/>
    </source>
</evidence>
<feature type="domain" description="PapC N-terminal" evidence="10">
    <location>
        <begin position="50"/>
        <end position="188"/>
    </location>
</feature>
<dbReference type="Pfam" id="PF13954">
    <property type="entry name" value="PapC_N"/>
    <property type="match status" value="1"/>
</dbReference>
<dbReference type="PANTHER" id="PTHR30451:SF8">
    <property type="entry name" value="FIMBRIAL USHER PROTEIN"/>
    <property type="match status" value="1"/>
</dbReference>
<evidence type="ECO:0000256" key="5">
    <source>
        <dbReference type="ARBA" id="ARBA00022692"/>
    </source>
</evidence>
<evidence type="ECO:0000256" key="4">
    <source>
        <dbReference type="ARBA" id="ARBA00022452"/>
    </source>
</evidence>
<keyword evidence="7" id="KW-0472">Membrane</keyword>
<keyword evidence="6" id="KW-0732">Signal</keyword>
<dbReference type="Pfam" id="PF00577">
    <property type="entry name" value="Usher"/>
    <property type="match status" value="1"/>
</dbReference>
<evidence type="ECO:0000259" key="9">
    <source>
        <dbReference type="Pfam" id="PF13953"/>
    </source>
</evidence>
<keyword evidence="8" id="KW-0998">Cell outer membrane</keyword>
<evidence type="ECO:0000256" key="8">
    <source>
        <dbReference type="ARBA" id="ARBA00023237"/>
    </source>
</evidence>
<name>A0A5E5ASF7_9BURK</name>
<dbReference type="InterPro" id="IPR000015">
    <property type="entry name" value="Fimb_usher"/>
</dbReference>
<dbReference type="InterPro" id="IPR042186">
    <property type="entry name" value="FimD_plug_dom"/>
</dbReference>
<dbReference type="AlphaFoldDB" id="A0A5E5ASF7"/>
<evidence type="ECO:0000313" key="11">
    <source>
        <dbReference type="EMBL" id="VVE75722.1"/>
    </source>
</evidence>
<dbReference type="Proteomes" id="UP000335538">
    <property type="component" value="Unassembled WGS sequence"/>
</dbReference>
<dbReference type="SUPFAM" id="SSF141729">
    <property type="entry name" value="FimD N-terminal domain-like"/>
    <property type="match status" value="1"/>
</dbReference>
<dbReference type="InterPro" id="IPR025949">
    <property type="entry name" value="PapC-like_C"/>
</dbReference>
<accession>A0A5E5ASF7</accession>
<keyword evidence="4" id="KW-1134">Transmembrane beta strand</keyword>
<sequence>MKFVSPARAVRARRRPPSQQRLLATLPIGLCNAGVSSPVLARNNEQAAVQFDPQMLRSLGLDQRVADYFRQAPRFVPGKHAVTLSVNGTRKGLIDADFDEDGSLCFTRGFFYQAGLVPPEGAPVNGDATAGVPQCYDFGSMYPKSVVNLHPGSNAVDLVVPTEALAQPKFDTSHYARGGKAALLNYNVIGTSMRNGGASTQYWQADTEIGFNVLDWTVRSRQVAAVAGGRTNWSHQYAYAQHTLVDQKSVVQFGQINVTNSLFGIGSVYGVQLFPETALETLDQPSPGRVSGIAQTQARVEVRQLGAMLLSTLVPAGPFTLGGFRLINATADLNVTVFEANGEQHSFVVPAATFNAGAMLGNAQGYSIAVGKMQSAASVGVTPWFVTASKGWRLRDFANVRLGALVTAPYQAFALASDVTPVLGVASSFNVLSSNARSEGVRGVQGTVSLSTALAASVSVNASVMRQTSGYRDLGDVTVAQQQTPSSSATAASRVWLRNRTRAQYSAGVSWNHRTLGGFALSYARSEQFGGGVTQRLIGSWSYSFKYASVSLNIERDVGSGPNAGTGVYLSASIPMGRRNVRPYFNMTNGQSRSGVNYSENVSPSFSYGISADRASAGNHTVSASANILSRYAQLGLNASASQQSSTTLSAQLSGGIVAYSGGAAFSTYRVSDTFGVANLVGVPGVQINTTAGPVWTDAWGRAVIPSLSPYAQSRLSIDTKTLPRNVDIQNGMKILDVGYGSVSDVRFDVVKVRRLLLTTTLPGGTALPLASAIFDADNQYVTTSGEDGAVFLASDKFKLPLHALMTDNKSCYLHYKPPEKQNLDRFYDALDATCDSSRPQ</sequence>
<dbReference type="Gene3D" id="2.60.40.2610">
    <property type="entry name" value="Outer membrane usher protein FimD, plug domain"/>
    <property type="match status" value="1"/>
</dbReference>
<dbReference type="InterPro" id="IPR025885">
    <property type="entry name" value="PapC_N"/>
</dbReference>
<dbReference type="GO" id="GO:0015473">
    <property type="term" value="F:fimbrial usher porin activity"/>
    <property type="evidence" value="ECO:0007669"/>
    <property type="project" value="InterPro"/>
</dbReference>
<dbReference type="Gene3D" id="2.60.40.3110">
    <property type="match status" value="1"/>
</dbReference>
<dbReference type="PANTHER" id="PTHR30451">
    <property type="entry name" value="OUTER MEMBRANE USHER PROTEIN"/>
    <property type="match status" value="1"/>
</dbReference>
<evidence type="ECO:0000256" key="3">
    <source>
        <dbReference type="ARBA" id="ARBA00022448"/>
    </source>
</evidence>
<dbReference type="RefSeq" id="WP_150808083.1">
    <property type="nucleotide sequence ID" value="NZ_CABPSR010000001.1"/>
</dbReference>
<dbReference type="InterPro" id="IPR043142">
    <property type="entry name" value="PapC-like_C_sf"/>
</dbReference>
<evidence type="ECO:0000256" key="2">
    <source>
        <dbReference type="ARBA" id="ARBA00008064"/>
    </source>
</evidence>
<comment type="similarity">
    <text evidence="2">Belongs to the fimbrial export usher family.</text>
</comment>
<dbReference type="InterPro" id="IPR037224">
    <property type="entry name" value="PapC_N_sf"/>
</dbReference>
<organism evidence="11 12">
    <name type="scientific">Pandoraea sputorum</name>
    <dbReference type="NCBI Taxonomy" id="93222"/>
    <lineage>
        <taxon>Bacteria</taxon>
        <taxon>Pseudomonadati</taxon>
        <taxon>Pseudomonadota</taxon>
        <taxon>Betaproteobacteria</taxon>
        <taxon>Burkholderiales</taxon>
        <taxon>Burkholderiaceae</taxon>
        <taxon>Pandoraea</taxon>
    </lineage>
</organism>
<comment type="subcellular location">
    <subcellularLocation>
        <location evidence="1">Cell outer membrane</location>
        <topology evidence="1">Multi-pass membrane protein</topology>
    </subcellularLocation>
</comment>
<protein>
    <submittedName>
        <fullName evidence="11">F1 capsule-anchoring protein</fullName>
    </submittedName>
</protein>
<evidence type="ECO:0000256" key="6">
    <source>
        <dbReference type="ARBA" id="ARBA00022729"/>
    </source>
</evidence>
<feature type="domain" description="PapC-like C-terminal" evidence="9">
    <location>
        <begin position="757"/>
        <end position="820"/>
    </location>
</feature>
<evidence type="ECO:0000256" key="7">
    <source>
        <dbReference type="ARBA" id="ARBA00023136"/>
    </source>
</evidence>
<keyword evidence="5" id="KW-0812">Transmembrane</keyword>
<dbReference type="Gene3D" id="3.10.20.410">
    <property type="match status" value="1"/>
</dbReference>
<dbReference type="Pfam" id="PF13953">
    <property type="entry name" value="PapC_C"/>
    <property type="match status" value="1"/>
</dbReference>